<comment type="catalytic activity">
    <reaction evidence="1">
        <text>ATP + protein L-histidine = ADP + protein N-phospho-L-histidine.</text>
        <dbReference type="EC" id="2.7.13.3"/>
    </reaction>
</comment>
<evidence type="ECO:0000259" key="6">
    <source>
        <dbReference type="PROSITE" id="PS50109"/>
    </source>
</evidence>
<dbReference type="GO" id="GO:0000156">
    <property type="term" value="F:phosphorelay response regulator activity"/>
    <property type="evidence" value="ECO:0007669"/>
    <property type="project" value="TreeGrafter"/>
</dbReference>
<dbReference type="SUPFAM" id="SSF47384">
    <property type="entry name" value="Homodimeric domain of signal transducing histidine kinase"/>
    <property type="match status" value="1"/>
</dbReference>
<dbReference type="SUPFAM" id="SSF55874">
    <property type="entry name" value="ATPase domain of HSP90 chaperone/DNA topoisomerase II/histidine kinase"/>
    <property type="match status" value="1"/>
</dbReference>
<evidence type="ECO:0000256" key="1">
    <source>
        <dbReference type="ARBA" id="ARBA00000085"/>
    </source>
</evidence>
<keyword evidence="5" id="KW-0812">Transmembrane</keyword>
<dbReference type="OrthoDB" id="9124519at2"/>
<dbReference type="Pfam" id="PF00512">
    <property type="entry name" value="HisKA"/>
    <property type="match status" value="1"/>
</dbReference>
<dbReference type="InterPro" id="IPR036890">
    <property type="entry name" value="HATPase_C_sf"/>
</dbReference>
<dbReference type="PANTHER" id="PTHR42878:SF15">
    <property type="entry name" value="BACTERIOPHYTOCHROME"/>
    <property type="match status" value="1"/>
</dbReference>
<evidence type="ECO:0000313" key="8">
    <source>
        <dbReference type="Proteomes" id="UP000050454"/>
    </source>
</evidence>
<dbReference type="InterPro" id="IPR007891">
    <property type="entry name" value="CHASE3"/>
</dbReference>
<dbReference type="GO" id="GO:0000155">
    <property type="term" value="F:phosphorelay sensor kinase activity"/>
    <property type="evidence" value="ECO:0007669"/>
    <property type="project" value="InterPro"/>
</dbReference>
<dbReference type="RefSeq" id="WP_055151512.1">
    <property type="nucleotide sequence ID" value="NZ_JXSZ01000015.1"/>
</dbReference>
<reference evidence="7 8" key="1">
    <citation type="submission" date="2015-07" db="EMBL/GenBank/DDBJ databases">
        <title>The draft genome sequence of Leadbetterella sp. JN14-9.</title>
        <authorList>
            <person name="Liu Y."/>
            <person name="Du J."/>
            <person name="Shao Z."/>
        </authorList>
    </citation>
    <scope>NUCLEOTIDE SEQUENCE [LARGE SCALE GENOMIC DNA]</scope>
    <source>
        <strain evidence="7 8">JN14-9</strain>
    </source>
</reference>
<dbReference type="InterPro" id="IPR003661">
    <property type="entry name" value="HisK_dim/P_dom"/>
</dbReference>
<comment type="caution">
    <text evidence="7">The sequence shown here is derived from an EMBL/GenBank/DDBJ whole genome shotgun (WGS) entry which is preliminary data.</text>
</comment>
<feature type="transmembrane region" description="Helical" evidence="5">
    <location>
        <begin position="179"/>
        <end position="200"/>
    </location>
</feature>
<proteinExistence type="predicted"/>
<dbReference type="EC" id="2.7.13.3" evidence="2"/>
<dbReference type="CDD" id="cd00082">
    <property type="entry name" value="HisKA"/>
    <property type="match status" value="1"/>
</dbReference>
<dbReference type="InterPro" id="IPR005467">
    <property type="entry name" value="His_kinase_dom"/>
</dbReference>
<dbReference type="InterPro" id="IPR036097">
    <property type="entry name" value="HisK_dim/P_sf"/>
</dbReference>
<dbReference type="AlphaFoldDB" id="A0A0P7BI33"/>
<evidence type="ECO:0000256" key="3">
    <source>
        <dbReference type="ARBA" id="ARBA00022679"/>
    </source>
</evidence>
<name>A0A0P7BI33_9BACT</name>
<dbReference type="InterPro" id="IPR003594">
    <property type="entry name" value="HATPase_dom"/>
</dbReference>
<feature type="domain" description="Histidine kinase" evidence="6">
    <location>
        <begin position="236"/>
        <end position="455"/>
    </location>
</feature>
<evidence type="ECO:0000313" key="7">
    <source>
        <dbReference type="EMBL" id="KPM46725.1"/>
    </source>
</evidence>
<dbReference type="SMART" id="SM00388">
    <property type="entry name" value="HisKA"/>
    <property type="match status" value="1"/>
</dbReference>
<accession>A0A0P7BI33</accession>
<dbReference type="Proteomes" id="UP000050454">
    <property type="component" value="Unassembled WGS sequence"/>
</dbReference>
<dbReference type="Gene3D" id="1.10.287.130">
    <property type="match status" value="1"/>
</dbReference>
<dbReference type="SMART" id="SM00387">
    <property type="entry name" value="HATPase_c"/>
    <property type="match status" value="1"/>
</dbReference>
<keyword evidence="5" id="KW-0472">Membrane</keyword>
<dbReference type="InterPro" id="IPR050351">
    <property type="entry name" value="BphY/WalK/GraS-like"/>
</dbReference>
<keyword evidence="5" id="KW-1133">Transmembrane helix</keyword>
<dbReference type="Gene3D" id="3.30.565.10">
    <property type="entry name" value="Histidine kinase-like ATPase, C-terminal domain"/>
    <property type="match status" value="1"/>
</dbReference>
<evidence type="ECO:0000256" key="2">
    <source>
        <dbReference type="ARBA" id="ARBA00012438"/>
    </source>
</evidence>
<dbReference type="STRING" id="1605367.AFM12_18300"/>
<feature type="transmembrane region" description="Helical" evidence="5">
    <location>
        <begin position="6"/>
        <end position="25"/>
    </location>
</feature>
<dbReference type="GO" id="GO:0007234">
    <property type="term" value="P:osmosensory signaling via phosphorelay pathway"/>
    <property type="evidence" value="ECO:0007669"/>
    <property type="project" value="TreeGrafter"/>
</dbReference>
<dbReference type="PANTHER" id="PTHR42878">
    <property type="entry name" value="TWO-COMPONENT HISTIDINE KINASE"/>
    <property type="match status" value="1"/>
</dbReference>
<evidence type="ECO:0000256" key="4">
    <source>
        <dbReference type="ARBA" id="ARBA00022777"/>
    </source>
</evidence>
<gene>
    <name evidence="7" type="ORF">AFM12_18300</name>
</gene>
<protein>
    <recommendedName>
        <fullName evidence="2">histidine kinase</fullName>
        <ecNumber evidence="2">2.7.13.3</ecNumber>
    </recommendedName>
</protein>
<keyword evidence="3" id="KW-0808">Transferase</keyword>
<dbReference type="EMBL" id="LGTQ01000015">
    <property type="protein sequence ID" value="KPM46725.1"/>
    <property type="molecule type" value="Genomic_DNA"/>
</dbReference>
<keyword evidence="8" id="KW-1185">Reference proteome</keyword>
<sequence>MKSKSIDILFLSAFLFIGITLYTTYSSVRKQESFNDLVDHTYLVKNKILDLESEFRSMISNQRSYMLSEDTQYLKIYRDRSSALDQMYEELLAMTQDNPDQQKNLKDLKKSLNDTRYVLNQQLKLFENGGLFSNRKVRNHINETDQYADSFLNAIRRMSEVENELLKERIYSQDAGERLTPYTFTLLGVLSFAIIAFAFFKQKASLTEKNELLKNKRHLLKNLLNSNADLEEYAYLASHDLKEPLRKIQIFSDTAQIAIDRDNPDDVRKYLQKIDKSANDAARMVDGLLSHAQLEKNEKDLSLNRLSDLFGDVAAEFRTAHEPDIKFSISSEETPMLMVYESQIKDLFRNLFSNAVKFRKEGDLVEIKMTCDQVNVKGEEYYRVSFVDNGVGFDQNYAGLLFEMFNKLNLHQNSKKNNTGLSLCKKVMDNHHGKIEAHSVKNECSTFHLLFPKIV</sequence>
<dbReference type="PROSITE" id="PS50109">
    <property type="entry name" value="HIS_KIN"/>
    <property type="match status" value="1"/>
</dbReference>
<dbReference type="Pfam" id="PF05227">
    <property type="entry name" value="CHASE3"/>
    <property type="match status" value="1"/>
</dbReference>
<dbReference type="Pfam" id="PF02518">
    <property type="entry name" value="HATPase_c"/>
    <property type="match status" value="1"/>
</dbReference>
<keyword evidence="4" id="KW-0418">Kinase</keyword>
<organism evidence="7 8">
    <name type="scientific">Jiulongibacter sediminis</name>
    <dbReference type="NCBI Taxonomy" id="1605367"/>
    <lineage>
        <taxon>Bacteria</taxon>
        <taxon>Pseudomonadati</taxon>
        <taxon>Bacteroidota</taxon>
        <taxon>Cytophagia</taxon>
        <taxon>Cytophagales</taxon>
        <taxon>Leadbetterellaceae</taxon>
        <taxon>Jiulongibacter</taxon>
    </lineage>
</organism>
<evidence type="ECO:0000256" key="5">
    <source>
        <dbReference type="SAM" id="Phobius"/>
    </source>
</evidence>
<dbReference type="GO" id="GO:0030295">
    <property type="term" value="F:protein kinase activator activity"/>
    <property type="evidence" value="ECO:0007669"/>
    <property type="project" value="TreeGrafter"/>
</dbReference>